<proteinExistence type="predicted"/>
<evidence type="ECO:0000313" key="2">
    <source>
        <dbReference type="Proteomes" id="UP000313359"/>
    </source>
</evidence>
<dbReference type="Gene3D" id="1.10.510.10">
    <property type="entry name" value="Transferase(Phosphotransferase) domain 1"/>
    <property type="match status" value="1"/>
</dbReference>
<dbReference type="InterPro" id="IPR011009">
    <property type="entry name" value="Kinase-like_dom_sf"/>
</dbReference>
<reference evidence="1" key="1">
    <citation type="journal article" date="2018" name="Genome Biol. Evol.">
        <title>Genomics and development of Lentinus tigrinus, a white-rot wood-decaying mushroom with dimorphic fruiting bodies.</title>
        <authorList>
            <person name="Wu B."/>
            <person name="Xu Z."/>
            <person name="Knudson A."/>
            <person name="Carlson A."/>
            <person name="Chen N."/>
            <person name="Kovaka S."/>
            <person name="LaButti K."/>
            <person name="Lipzen A."/>
            <person name="Pennachio C."/>
            <person name="Riley R."/>
            <person name="Schakwitz W."/>
            <person name="Umezawa K."/>
            <person name="Ohm R.A."/>
            <person name="Grigoriev I.V."/>
            <person name="Nagy L.G."/>
            <person name="Gibbons J."/>
            <person name="Hibbett D."/>
        </authorList>
    </citation>
    <scope>NUCLEOTIDE SEQUENCE [LARGE SCALE GENOMIC DNA]</scope>
    <source>
        <strain evidence="1">ALCF2SS1-6</strain>
    </source>
</reference>
<gene>
    <name evidence="1" type="ORF">L227DRAFT_603500</name>
</gene>
<sequence>MSFLHWPTQLHLPPPSSVFAQSLCHRIPTYHPNDVHEPQLALILTEKIKESSDGNSQVFRAKWQIGGSESRNESETASVLGIPGSTVICKVGYGERRVRSLIKEATFYEKLVDIQGSCIPRIVGFFVGEVNPEEGRTAVLVMQDCGDALWKDLKKYSLDIRMAAVRSLMRVHHYGVRHRDFEERNLVLNENDDESVSITLVDFGMSEDHAPPCCPRSQVISIGGIAPTPDNFGCYELYNACVAAGIWKPLEFAFMGSTVPTNWALGTREELMKRVRDELDAKRMCLAWNEDEIEEYMPMECEEIMNELAQWDKDNDGLKELLLLSTTQ</sequence>
<protein>
    <recommendedName>
        <fullName evidence="3">Protein kinase domain-containing protein</fullName>
    </recommendedName>
</protein>
<dbReference type="EMBL" id="ML122295">
    <property type="protein sequence ID" value="RPD55423.1"/>
    <property type="molecule type" value="Genomic_DNA"/>
</dbReference>
<dbReference type="STRING" id="1328759.A0A5C2RUR7"/>
<dbReference type="SUPFAM" id="SSF56112">
    <property type="entry name" value="Protein kinase-like (PK-like)"/>
    <property type="match status" value="1"/>
</dbReference>
<dbReference type="OrthoDB" id="2751906at2759"/>
<keyword evidence="2" id="KW-1185">Reference proteome</keyword>
<evidence type="ECO:0008006" key="3">
    <source>
        <dbReference type="Google" id="ProtNLM"/>
    </source>
</evidence>
<organism evidence="1 2">
    <name type="scientific">Lentinus tigrinus ALCF2SS1-6</name>
    <dbReference type="NCBI Taxonomy" id="1328759"/>
    <lineage>
        <taxon>Eukaryota</taxon>
        <taxon>Fungi</taxon>
        <taxon>Dikarya</taxon>
        <taxon>Basidiomycota</taxon>
        <taxon>Agaricomycotina</taxon>
        <taxon>Agaricomycetes</taxon>
        <taxon>Polyporales</taxon>
        <taxon>Polyporaceae</taxon>
        <taxon>Lentinus</taxon>
    </lineage>
</organism>
<accession>A0A5C2RUR7</accession>
<dbReference type="AlphaFoldDB" id="A0A5C2RUR7"/>
<name>A0A5C2RUR7_9APHY</name>
<evidence type="ECO:0000313" key="1">
    <source>
        <dbReference type="EMBL" id="RPD55423.1"/>
    </source>
</evidence>
<dbReference type="Proteomes" id="UP000313359">
    <property type="component" value="Unassembled WGS sequence"/>
</dbReference>